<dbReference type="InterPro" id="IPR030400">
    <property type="entry name" value="Sedolisin_dom"/>
</dbReference>
<accession>A0ABU7PIY1</accession>
<dbReference type="SUPFAM" id="SSF52743">
    <property type="entry name" value="Subtilisin-like"/>
    <property type="match status" value="1"/>
</dbReference>
<comment type="caution">
    <text evidence="7">The sequence shown here is derived from an EMBL/GenBank/DDBJ whole genome shotgun (WGS) entry which is preliminary data.</text>
</comment>
<dbReference type="PANTHER" id="PTHR14218">
    <property type="entry name" value="PROTEASE S8 TRIPEPTIDYL PEPTIDASE I CLN2"/>
    <property type="match status" value="1"/>
</dbReference>
<dbReference type="PROSITE" id="PS51695">
    <property type="entry name" value="SEDOLISIN"/>
    <property type="match status" value="1"/>
</dbReference>
<evidence type="ECO:0000256" key="2">
    <source>
        <dbReference type="ARBA" id="ARBA00022801"/>
    </source>
</evidence>
<reference evidence="7 8" key="1">
    <citation type="submission" date="2023-12" db="EMBL/GenBank/DDBJ databases">
        <title>Streptomyces sp. V4-01.</title>
        <authorList>
            <person name="Somphong A."/>
            <person name="Phongsopitanun W."/>
        </authorList>
    </citation>
    <scope>NUCLEOTIDE SEQUENCE [LARGE SCALE GENOMIC DNA]</scope>
    <source>
        <strain evidence="7 8">V4-01</strain>
    </source>
</reference>
<feature type="chain" id="PRO_5046394688" evidence="5">
    <location>
        <begin position="34"/>
        <end position="467"/>
    </location>
</feature>
<dbReference type="InterPro" id="IPR023828">
    <property type="entry name" value="Peptidase_S8_Ser-AS"/>
</dbReference>
<keyword evidence="1" id="KW-0645">Protease</keyword>
<evidence type="ECO:0000313" key="7">
    <source>
        <dbReference type="EMBL" id="MEE4545032.1"/>
    </source>
</evidence>
<evidence type="ECO:0000256" key="3">
    <source>
        <dbReference type="ARBA" id="ARBA00022825"/>
    </source>
</evidence>
<gene>
    <name evidence="7" type="ORF">V2S66_24075</name>
</gene>
<name>A0ABU7PIY1_9ACTN</name>
<evidence type="ECO:0000259" key="6">
    <source>
        <dbReference type="PROSITE" id="PS51695"/>
    </source>
</evidence>
<keyword evidence="8" id="KW-1185">Reference proteome</keyword>
<dbReference type="PANTHER" id="PTHR14218:SF15">
    <property type="entry name" value="TRIPEPTIDYL-PEPTIDASE 1"/>
    <property type="match status" value="1"/>
</dbReference>
<dbReference type="InterPro" id="IPR050819">
    <property type="entry name" value="Tripeptidyl-peptidase_I"/>
</dbReference>
<organism evidence="7 8">
    <name type="scientific">Actinacidiphila polyblastidii</name>
    <dbReference type="NCBI Taxonomy" id="3110430"/>
    <lineage>
        <taxon>Bacteria</taxon>
        <taxon>Bacillati</taxon>
        <taxon>Actinomycetota</taxon>
        <taxon>Actinomycetes</taxon>
        <taxon>Kitasatosporales</taxon>
        <taxon>Streptomycetaceae</taxon>
        <taxon>Actinacidiphila</taxon>
    </lineage>
</organism>
<dbReference type="Gene3D" id="3.40.50.200">
    <property type="entry name" value="Peptidase S8/S53 domain"/>
    <property type="match status" value="1"/>
</dbReference>
<dbReference type="RefSeq" id="WP_330798324.1">
    <property type="nucleotide sequence ID" value="NZ_JAZEWV010000024.1"/>
</dbReference>
<protein>
    <submittedName>
        <fullName evidence="7">S8 family serine peptidase</fullName>
    </submittedName>
</protein>
<keyword evidence="3" id="KW-0720">Serine protease</keyword>
<evidence type="ECO:0000256" key="4">
    <source>
        <dbReference type="SAM" id="MobiDB-lite"/>
    </source>
</evidence>
<feature type="domain" description="Peptidase S53" evidence="6">
    <location>
        <begin position="114"/>
        <end position="467"/>
    </location>
</feature>
<dbReference type="Proteomes" id="UP001344658">
    <property type="component" value="Unassembled WGS sequence"/>
</dbReference>
<evidence type="ECO:0000256" key="1">
    <source>
        <dbReference type="ARBA" id="ARBA00022670"/>
    </source>
</evidence>
<evidence type="ECO:0000313" key="8">
    <source>
        <dbReference type="Proteomes" id="UP001344658"/>
    </source>
</evidence>
<sequence length="467" mass="46500">MRRRGRVLPGATAHRRRAGVAAVVAVVAVLVTAASPGTPSAAGTTPAGTPPVAVDRPAGTASSGESAAGVRQEVLRGTLLDHHGVREVCPRCDGRIVTESATSRDPLRSAAPDGYGPADLQSAYGLPAVSTSSRTIAVIDAGVYPTLEKDLAVYRRTFGLPACTTASGCLTLKDYTGGGQPAPQKGAQGALLEEEVAVETALDMDMASAACPSCRLLEVSVPWQDAQDDNDVSTADFARAVNTAVAAGASAVSISYGYSADVQNTRGGRLSAFDHPGVAVTASTGDEGFNGGVHQSWPSDLPSVVGVGGVTLPASGAPSAWYAAGSGCETAFPAATGQPAAVTAGCGGHRAASDVSADADPATGVAVRDTYAPSSGEPGDWLVAGGTSASAPYVAGLFARAGHLAAVSGPRTLYRAPAAGFTDIVSGDNETYHQCASYPGVSAGLCTAGPGWDGPTGRGVPHGLGAF</sequence>
<keyword evidence="5" id="KW-0732">Signal</keyword>
<feature type="region of interest" description="Disordered" evidence="4">
    <location>
        <begin position="36"/>
        <end position="70"/>
    </location>
</feature>
<evidence type="ECO:0000256" key="5">
    <source>
        <dbReference type="SAM" id="SignalP"/>
    </source>
</evidence>
<dbReference type="InterPro" id="IPR036852">
    <property type="entry name" value="Peptidase_S8/S53_dom_sf"/>
</dbReference>
<dbReference type="InterPro" id="IPR000209">
    <property type="entry name" value="Peptidase_S8/S53_dom"/>
</dbReference>
<proteinExistence type="predicted"/>
<keyword evidence="2" id="KW-0378">Hydrolase</keyword>
<feature type="signal peptide" evidence="5">
    <location>
        <begin position="1"/>
        <end position="33"/>
    </location>
</feature>
<feature type="compositionally biased region" description="Low complexity" evidence="4">
    <location>
        <begin position="36"/>
        <end position="69"/>
    </location>
</feature>
<dbReference type="EMBL" id="JAZEWV010000024">
    <property type="protein sequence ID" value="MEE4545032.1"/>
    <property type="molecule type" value="Genomic_DNA"/>
</dbReference>
<dbReference type="PROSITE" id="PS00138">
    <property type="entry name" value="SUBTILASE_SER"/>
    <property type="match status" value="1"/>
</dbReference>
<dbReference type="Pfam" id="PF00082">
    <property type="entry name" value="Peptidase_S8"/>
    <property type="match status" value="1"/>
</dbReference>